<dbReference type="PANTHER" id="PTHR43479">
    <property type="entry name" value="ACREF/ENVCD OPERON REPRESSOR-RELATED"/>
    <property type="match status" value="1"/>
</dbReference>
<reference evidence="4 5" key="1">
    <citation type="submission" date="2023-07" db="EMBL/GenBank/DDBJ databases">
        <title>Genomic Encyclopedia of Type Strains, Phase IV (KMG-IV): sequencing the most valuable type-strain genomes for metagenomic binning, comparative biology and taxonomic classification.</title>
        <authorList>
            <person name="Goeker M."/>
        </authorList>
    </citation>
    <scope>NUCLEOTIDE SEQUENCE [LARGE SCALE GENOMIC DNA]</scope>
    <source>
        <strain evidence="4 5">DSM 102814</strain>
    </source>
</reference>
<dbReference type="PROSITE" id="PS50977">
    <property type="entry name" value="HTH_TETR_2"/>
    <property type="match status" value="1"/>
</dbReference>
<dbReference type="EMBL" id="JAVDQA010000001">
    <property type="protein sequence ID" value="MDR6300091.1"/>
    <property type="molecule type" value="Genomic_DNA"/>
</dbReference>
<dbReference type="InterPro" id="IPR001647">
    <property type="entry name" value="HTH_TetR"/>
</dbReference>
<keyword evidence="1 2" id="KW-0238">DNA-binding</keyword>
<proteinExistence type="predicted"/>
<evidence type="ECO:0000256" key="1">
    <source>
        <dbReference type="ARBA" id="ARBA00023125"/>
    </source>
</evidence>
<comment type="caution">
    <text evidence="4">The sequence shown here is derived from an EMBL/GenBank/DDBJ whole genome shotgun (WGS) entry which is preliminary data.</text>
</comment>
<protein>
    <submittedName>
        <fullName evidence="4">AcrR family transcriptional regulator</fullName>
    </submittedName>
</protein>
<dbReference type="InterPro" id="IPR009057">
    <property type="entry name" value="Homeodomain-like_sf"/>
</dbReference>
<dbReference type="Gene3D" id="1.10.357.10">
    <property type="entry name" value="Tetracycline Repressor, domain 2"/>
    <property type="match status" value="1"/>
</dbReference>
<sequence>MKEKILKRAIELFLELGFKSVTMDDIAESLGISKKTIYSHYSTKGKLVEDCAANLFCTITEGIDEIIAEKHNPIDESFNIHRFILSRLKKEKASPQYQLQKYYPKIERKLRQQKIERMQECVVNNLKRGVKEGYYRPEIEIDLVFRFYFMTLEGIRSSDMFSVAEYSIPFLVKNFSDYHLRGIVSEKGLTYINNLAKKCNS</sequence>
<evidence type="ECO:0000313" key="5">
    <source>
        <dbReference type="Proteomes" id="UP001257659"/>
    </source>
</evidence>
<name>A0ABU1K3A1_9FLAO</name>
<evidence type="ECO:0000313" key="4">
    <source>
        <dbReference type="EMBL" id="MDR6300091.1"/>
    </source>
</evidence>
<dbReference type="SUPFAM" id="SSF46689">
    <property type="entry name" value="Homeodomain-like"/>
    <property type="match status" value="1"/>
</dbReference>
<gene>
    <name evidence="4" type="ORF">GGR31_000707</name>
</gene>
<dbReference type="PRINTS" id="PR00455">
    <property type="entry name" value="HTHTETR"/>
</dbReference>
<dbReference type="RefSeq" id="WP_309727000.1">
    <property type="nucleotide sequence ID" value="NZ_JAVDQA010000001.1"/>
</dbReference>
<evidence type="ECO:0000259" key="3">
    <source>
        <dbReference type="PROSITE" id="PS50977"/>
    </source>
</evidence>
<dbReference type="Pfam" id="PF00440">
    <property type="entry name" value="TetR_N"/>
    <property type="match status" value="1"/>
</dbReference>
<dbReference type="PANTHER" id="PTHR43479:SF11">
    <property type="entry name" value="ACREF_ENVCD OPERON REPRESSOR-RELATED"/>
    <property type="match status" value="1"/>
</dbReference>
<dbReference type="SUPFAM" id="SSF48498">
    <property type="entry name" value="Tetracyclin repressor-like, C-terminal domain"/>
    <property type="match status" value="1"/>
</dbReference>
<feature type="DNA-binding region" description="H-T-H motif" evidence="2">
    <location>
        <begin position="22"/>
        <end position="41"/>
    </location>
</feature>
<feature type="domain" description="HTH tetR-type" evidence="3">
    <location>
        <begin position="1"/>
        <end position="59"/>
    </location>
</feature>
<dbReference type="Proteomes" id="UP001257659">
    <property type="component" value="Unassembled WGS sequence"/>
</dbReference>
<accession>A0ABU1K3A1</accession>
<keyword evidence="5" id="KW-1185">Reference proteome</keyword>
<organism evidence="4 5">
    <name type="scientific">Mesonia maritima</name>
    <dbReference type="NCBI Taxonomy" id="1793873"/>
    <lineage>
        <taxon>Bacteria</taxon>
        <taxon>Pseudomonadati</taxon>
        <taxon>Bacteroidota</taxon>
        <taxon>Flavobacteriia</taxon>
        <taxon>Flavobacteriales</taxon>
        <taxon>Flavobacteriaceae</taxon>
        <taxon>Mesonia</taxon>
    </lineage>
</organism>
<dbReference type="InterPro" id="IPR036271">
    <property type="entry name" value="Tet_transcr_reg_TetR-rel_C_sf"/>
</dbReference>
<dbReference type="InterPro" id="IPR050624">
    <property type="entry name" value="HTH-type_Tx_Regulator"/>
</dbReference>
<evidence type="ECO:0000256" key="2">
    <source>
        <dbReference type="PROSITE-ProRule" id="PRU00335"/>
    </source>
</evidence>